<gene>
    <name evidence="1" type="ORF">F4821DRAFT_280997</name>
</gene>
<organism evidence="1 2">
    <name type="scientific">Hypoxylon rubiginosum</name>
    <dbReference type="NCBI Taxonomy" id="110542"/>
    <lineage>
        <taxon>Eukaryota</taxon>
        <taxon>Fungi</taxon>
        <taxon>Dikarya</taxon>
        <taxon>Ascomycota</taxon>
        <taxon>Pezizomycotina</taxon>
        <taxon>Sordariomycetes</taxon>
        <taxon>Xylariomycetidae</taxon>
        <taxon>Xylariales</taxon>
        <taxon>Hypoxylaceae</taxon>
        <taxon>Hypoxylon</taxon>
    </lineage>
</organism>
<name>A0ACC0CS83_9PEZI</name>
<comment type="caution">
    <text evidence="1">The sequence shown here is derived from an EMBL/GenBank/DDBJ whole genome shotgun (WGS) entry which is preliminary data.</text>
</comment>
<evidence type="ECO:0000313" key="2">
    <source>
        <dbReference type="Proteomes" id="UP001497680"/>
    </source>
</evidence>
<sequence length="545" mass="62015">MATVVANVFNGIVNTAAGLFRWRRSPQRRHQPFQVLFRLRDRYQDVRAEIERVVAMIDRERLVNADSLPVRQLEHRLEDLEAQKTRLEAKLIVKEANYANYLRTQREPRRRRAAGRREAPARAPQPQRDPAAADHRIAAADHRIQQAAHPRCAKTAEDCQYDDLVKLRGLHLENLMSLCRRVCDAREGTCISGTALKYPLMPFSVVTSRLFSLAHTPNKYGYPIVKIGCDQHGHNLNFGAVSLIDSKDKYDEYMAGGHEARCRCRADVDHYKRRVPKYCTTHEPPCLLQSYADGPEISSLVEFAVVHNVSFGVGMMDAGRRQHHVPAVPISPYQLGKWLPNNQVTRRPPSVVRQGIGYEFWGVANLWIRRATGIRIDQGYTAVEANRLMRCQPPGFRTSPDIFFRSLDWVTRSGKPMCLDEENDLLALTSLNRQAGFRPGLPRYRCAFCDGTRARLCPVPSPVVPAGFPDLWSAIGHIFNHHVEYTRSRKLRFLAAEARACTHVASAWEYILGRDYADSMAMLGRGEFPDTFYDVPSLPFSRDPD</sequence>
<protein>
    <submittedName>
        <fullName evidence="1">Uncharacterized protein</fullName>
    </submittedName>
</protein>
<dbReference type="EMBL" id="MU394354">
    <property type="protein sequence ID" value="KAI6083327.1"/>
    <property type="molecule type" value="Genomic_DNA"/>
</dbReference>
<dbReference type="Proteomes" id="UP001497680">
    <property type="component" value="Unassembled WGS sequence"/>
</dbReference>
<keyword evidence="2" id="KW-1185">Reference proteome</keyword>
<proteinExistence type="predicted"/>
<accession>A0ACC0CS83</accession>
<reference evidence="1 2" key="1">
    <citation type="journal article" date="2022" name="New Phytol.">
        <title>Ecological generalism drives hyperdiversity of secondary metabolite gene clusters in xylarialean endophytes.</title>
        <authorList>
            <person name="Franco M.E.E."/>
            <person name="Wisecaver J.H."/>
            <person name="Arnold A.E."/>
            <person name="Ju Y.M."/>
            <person name="Slot J.C."/>
            <person name="Ahrendt S."/>
            <person name="Moore L.P."/>
            <person name="Eastman K.E."/>
            <person name="Scott K."/>
            <person name="Konkel Z."/>
            <person name="Mondo S.J."/>
            <person name="Kuo A."/>
            <person name="Hayes R.D."/>
            <person name="Haridas S."/>
            <person name="Andreopoulos B."/>
            <person name="Riley R."/>
            <person name="LaButti K."/>
            <person name="Pangilinan J."/>
            <person name="Lipzen A."/>
            <person name="Amirebrahimi M."/>
            <person name="Yan J."/>
            <person name="Adam C."/>
            <person name="Keymanesh K."/>
            <person name="Ng V."/>
            <person name="Louie K."/>
            <person name="Northen T."/>
            <person name="Drula E."/>
            <person name="Henrissat B."/>
            <person name="Hsieh H.M."/>
            <person name="Youens-Clark K."/>
            <person name="Lutzoni F."/>
            <person name="Miadlikowska J."/>
            <person name="Eastwood D.C."/>
            <person name="Hamelin R.C."/>
            <person name="Grigoriev I.V."/>
            <person name="U'Ren J.M."/>
        </authorList>
    </citation>
    <scope>NUCLEOTIDE SEQUENCE [LARGE SCALE GENOMIC DNA]</scope>
    <source>
        <strain evidence="1 2">ER1909</strain>
    </source>
</reference>
<evidence type="ECO:0000313" key="1">
    <source>
        <dbReference type="EMBL" id="KAI6083327.1"/>
    </source>
</evidence>